<dbReference type="PROSITE" id="PS50076">
    <property type="entry name" value="DNAJ_2"/>
    <property type="match status" value="1"/>
</dbReference>
<feature type="transmembrane region" description="Helical" evidence="1">
    <location>
        <begin position="93"/>
        <end position="115"/>
    </location>
</feature>
<dbReference type="InterPro" id="IPR036869">
    <property type="entry name" value="J_dom_sf"/>
</dbReference>
<evidence type="ECO:0000313" key="4">
    <source>
        <dbReference type="Proteomes" id="UP000325577"/>
    </source>
</evidence>
<keyword evidence="1" id="KW-1133">Transmembrane helix</keyword>
<sequence>MRADEARILLGFPPYSRPTPSQVKAAYKNMVWKSHPDCFPVHEKAHAECKFKLISEAYTCLQSGAREGSAAGINTRVVRTGVSRAHGGRGNRALVGVPFLFIILGTVVLGGLNVARAYRKQESSNPSHNPFLP</sequence>
<dbReference type="CDD" id="cd06257">
    <property type="entry name" value="DnaJ"/>
    <property type="match status" value="1"/>
</dbReference>
<keyword evidence="1" id="KW-0472">Membrane</keyword>
<evidence type="ECO:0000259" key="2">
    <source>
        <dbReference type="PROSITE" id="PS50076"/>
    </source>
</evidence>
<accession>A0A5J5C2F0</accession>
<dbReference type="GO" id="GO:0044183">
    <property type="term" value="F:protein folding chaperone"/>
    <property type="evidence" value="ECO:0007669"/>
    <property type="project" value="TreeGrafter"/>
</dbReference>
<dbReference type="GO" id="GO:0005737">
    <property type="term" value="C:cytoplasm"/>
    <property type="evidence" value="ECO:0007669"/>
    <property type="project" value="TreeGrafter"/>
</dbReference>
<evidence type="ECO:0000256" key="1">
    <source>
        <dbReference type="SAM" id="Phobius"/>
    </source>
</evidence>
<dbReference type="GO" id="GO:0051087">
    <property type="term" value="F:protein-folding chaperone binding"/>
    <property type="evidence" value="ECO:0007669"/>
    <property type="project" value="TreeGrafter"/>
</dbReference>
<evidence type="ECO:0000313" key="3">
    <source>
        <dbReference type="EMBL" id="KAA8549024.1"/>
    </source>
</evidence>
<proteinExistence type="predicted"/>
<keyword evidence="1" id="KW-0812">Transmembrane</keyword>
<dbReference type="GO" id="GO:0051082">
    <property type="term" value="F:unfolded protein binding"/>
    <property type="evidence" value="ECO:0007669"/>
    <property type="project" value="TreeGrafter"/>
</dbReference>
<protein>
    <recommendedName>
        <fullName evidence="2">J domain-containing protein</fullName>
    </recommendedName>
</protein>
<reference evidence="3 4" key="1">
    <citation type="submission" date="2019-09" db="EMBL/GenBank/DDBJ databases">
        <title>A chromosome-level genome assembly of the Chinese tupelo Nyssa sinensis.</title>
        <authorList>
            <person name="Yang X."/>
            <person name="Kang M."/>
            <person name="Yang Y."/>
            <person name="Xiong H."/>
            <person name="Wang M."/>
            <person name="Zhang Z."/>
            <person name="Wang Z."/>
            <person name="Wu H."/>
            <person name="Ma T."/>
            <person name="Liu J."/>
            <person name="Xi Z."/>
        </authorList>
    </citation>
    <scope>NUCLEOTIDE SEQUENCE [LARGE SCALE GENOMIC DNA]</scope>
    <source>
        <strain evidence="3">J267</strain>
        <tissue evidence="3">Leaf</tissue>
    </source>
</reference>
<dbReference type="SUPFAM" id="SSF46565">
    <property type="entry name" value="Chaperone J-domain"/>
    <property type="match status" value="1"/>
</dbReference>
<dbReference type="Pfam" id="PF00226">
    <property type="entry name" value="DnaJ"/>
    <property type="match status" value="1"/>
</dbReference>
<dbReference type="Proteomes" id="UP000325577">
    <property type="component" value="Linkage Group LG0"/>
</dbReference>
<dbReference type="EMBL" id="CM018031">
    <property type="protein sequence ID" value="KAA8549024.1"/>
    <property type="molecule type" value="Genomic_DNA"/>
</dbReference>
<dbReference type="Gene3D" id="1.10.287.110">
    <property type="entry name" value="DnaJ domain"/>
    <property type="match status" value="1"/>
</dbReference>
<dbReference type="GO" id="GO:0005634">
    <property type="term" value="C:nucleus"/>
    <property type="evidence" value="ECO:0007669"/>
    <property type="project" value="TreeGrafter"/>
</dbReference>
<dbReference type="AlphaFoldDB" id="A0A5J5C2F0"/>
<name>A0A5J5C2F0_9ASTE</name>
<dbReference type="PANTHER" id="PTHR43948">
    <property type="entry name" value="DNAJ HOMOLOG SUBFAMILY B"/>
    <property type="match status" value="1"/>
</dbReference>
<dbReference type="InterPro" id="IPR001623">
    <property type="entry name" value="DnaJ_domain"/>
</dbReference>
<dbReference type="PANTHER" id="PTHR43948:SF14">
    <property type="entry name" value="PROTEIN DNAJ, PUTATIVE-RELATED"/>
    <property type="match status" value="1"/>
</dbReference>
<gene>
    <name evidence="3" type="ORF">F0562_000708</name>
</gene>
<dbReference type="OrthoDB" id="10250354at2759"/>
<feature type="domain" description="J" evidence="2">
    <location>
        <begin position="5"/>
        <end position="66"/>
    </location>
</feature>
<organism evidence="3 4">
    <name type="scientific">Nyssa sinensis</name>
    <dbReference type="NCBI Taxonomy" id="561372"/>
    <lineage>
        <taxon>Eukaryota</taxon>
        <taxon>Viridiplantae</taxon>
        <taxon>Streptophyta</taxon>
        <taxon>Embryophyta</taxon>
        <taxon>Tracheophyta</taxon>
        <taxon>Spermatophyta</taxon>
        <taxon>Magnoliopsida</taxon>
        <taxon>eudicotyledons</taxon>
        <taxon>Gunneridae</taxon>
        <taxon>Pentapetalae</taxon>
        <taxon>asterids</taxon>
        <taxon>Cornales</taxon>
        <taxon>Nyssaceae</taxon>
        <taxon>Nyssa</taxon>
    </lineage>
</organism>
<keyword evidence="4" id="KW-1185">Reference proteome</keyword>